<reference evidence="2" key="2">
    <citation type="submission" date="2021-08" db="EMBL/GenBank/DDBJ databases">
        <authorList>
            <person name="Tani A."/>
            <person name="Ola A."/>
            <person name="Ogura Y."/>
            <person name="Katsura K."/>
            <person name="Hayashi T."/>
        </authorList>
    </citation>
    <scope>NUCLEOTIDE SEQUENCE</scope>
    <source>
        <strain evidence="2">DSM 17168</strain>
    </source>
</reference>
<protein>
    <submittedName>
        <fullName evidence="2">Fatty acid resistance protein FarB</fullName>
    </submittedName>
</protein>
<evidence type="ECO:0000313" key="3">
    <source>
        <dbReference type="Proteomes" id="UP001055153"/>
    </source>
</evidence>
<evidence type="ECO:0000256" key="1">
    <source>
        <dbReference type="SAM" id="Phobius"/>
    </source>
</evidence>
<dbReference type="SUPFAM" id="SSF103473">
    <property type="entry name" value="MFS general substrate transporter"/>
    <property type="match status" value="1"/>
</dbReference>
<feature type="transmembrane region" description="Helical" evidence="1">
    <location>
        <begin position="140"/>
        <end position="158"/>
    </location>
</feature>
<organism evidence="2 3">
    <name type="scientific">Methylobacterium isbiliense</name>
    <dbReference type="NCBI Taxonomy" id="315478"/>
    <lineage>
        <taxon>Bacteria</taxon>
        <taxon>Pseudomonadati</taxon>
        <taxon>Pseudomonadota</taxon>
        <taxon>Alphaproteobacteria</taxon>
        <taxon>Hyphomicrobiales</taxon>
        <taxon>Methylobacteriaceae</taxon>
        <taxon>Methylobacterium</taxon>
    </lineage>
</organism>
<dbReference type="EMBL" id="BPQQ01000016">
    <property type="protein sequence ID" value="GJD99395.1"/>
    <property type="molecule type" value="Genomic_DNA"/>
</dbReference>
<feature type="transmembrane region" description="Helical" evidence="1">
    <location>
        <begin position="21"/>
        <end position="39"/>
    </location>
</feature>
<comment type="caution">
    <text evidence="2">The sequence shown here is derived from an EMBL/GenBank/DDBJ whole genome shotgun (WGS) entry which is preliminary data.</text>
</comment>
<evidence type="ECO:0000313" key="2">
    <source>
        <dbReference type="EMBL" id="GJD99395.1"/>
    </source>
</evidence>
<dbReference type="Proteomes" id="UP001055153">
    <property type="component" value="Unassembled WGS sequence"/>
</dbReference>
<accession>A0ABQ4S879</accession>
<keyword evidence="3" id="KW-1185">Reference proteome</keyword>
<reference evidence="2" key="1">
    <citation type="journal article" date="2021" name="Front. Microbiol.">
        <title>Comprehensive Comparative Genomics and Phenotyping of Methylobacterium Species.</title>
        <authorList>
            <person name="Alessa O."/>
            <person name="Ogura Y."/>
            <person name="Fujitani Y."/>
            <person name="Takami H."/>
            <person name="Hayashi T."/>
            <person name="Sahin N."/>
            <person name="Tani A."/>
        </authorList>
    </citation>
    <scope>NUCLEOTIDE SEQUENCE</scope>
    <source>
        <strain evidence="2">DSM 17168</strain>
    </source>
</reference>
<gene>
    <name evidence="2" type="primary">farB</name>
    <name evidence="2" type="ORF">GMJLKIPL_1312</name>
</gene>
<dbReference type="InterPro" id="IPR036259">
    <property type="entry name" value="MFS_trans_sf"/>
</dbReference>
<name>A0ABQ4S879_9HYPH</name>
<keyword evidence="1" id="KW-1133">Transmembrane helix</keyword>
<proteinExistence type="predicted"/>
<keyword evidence="1" id="KW-0812">Transmembrane</keyword>
<keyword evidence="1" id="KW-0472">Membrane</keyword>
<sequence>MIDLTNLYGDLNFGFFVWSRIYIGIGLPMIFLSITAASYEGIPKEQTDQASALINVARNVGGSMGVSLAQNVLAYRQQFHQSRLVEHVVPSGPAYQQTLRAATEYFATHGASTADARKQAIAWIGQQVLTQASFLAYVDVFWTLALVSASAVPLAMILKPVRRGGDRPPEY</sequence>